<gene>
    <name evidence="3" type="ORF">CGOC_LOCUS10794</name>
</gene>
<dbReference type="AlphaFoldDB" id="A0A3P7MYP2"/>
<proteinExistence type="predicted"/>
<dbReference type="InterPro" id="IPR003582">
    <property type="entry name" value="ShKT_dom"/>
</dbReference>
<dbReference type="SMART" id="SM00254">
    <property type="entry name" value="ShKT"/>
    <property type="match status" value="1"/>
</dbReference>
<dbReference type="PROSITE" id="PS51670">
    <property type="entry name" value="SHKT"/>
    <property type="match status" value="1"/>
</dbReference>
<evidence type="ECO:0000313" key="3">
    <source>
        <dbReference type="EMBL" id="VDN27888.1"/>
    </source>
</evidence>
<feature type="domain" description="ShKT" evidence="2">
    <location>
        <begin position="21"/>
        <end position="54"/>
    </location>
</feature>
<reference evidence="3 4" key="1">
    <citation type="submission" date="2018-11" db="EMBL/GenBank/DDBJ databases">
        <authorList>
            <consortium name="Pathogen Informatics"/>
        </authorList>
    </citation>
    <scope>NUCLEOTIDE SEQUENCE [LARGE SCALE GENOMIC DNA]</scope>
</reference>
<dbReference type="OrthoDB" id="6132182at2759"/>
<name>A0A3P7MYP2_CYLGO</name>
<evidence type="ECO:0000259" key="2">
    <source>
        <dbReference type="PROSITE" id="PS51670"/>
    </source>
</evidence>
<keyword evidence="4" id="KW-1185">Reference proteome</keyword>
<organism evidence="3 4">
    <name type="scientific">Cylicostephanus goldi</name>
    <name type="common">Nematode worm</name>
    <dbReference type="NCBI Taxonomy" id="71465"/>
    <lineage>
        <taxon>Eukaryota</taxon>
        <taxon>Metazoa</taxon>
        <taxon>Ecdysozoa</taxon>
        <taxon>Nematoda</taxon>
        <taxon>Chromadorea</taxon>
        <taxon>Rhabditida</taxon>
        <taxon>Rhabditina</taxon>
        <taxon>Rhabditomorpha</taxon>
        <taxon>Strongyloidea</taxon>
        <taxon>Strongylidae</taxon>
        <taxon>Cylicostephanus</taxon>
    </lineage>
</organism>
<accession>A0A3P7MYP2</accession>
<sequence length="57" mass="6847">MLCQCRVSCEQCTPDYYYGECSDYHRDCYKWSRGGQCTRNKWMLENCRRSCNSCIDP</sequence>
<protein>
    <recommendedName>
        <fullName evidence="2">ShKT domain-containing protein</fullName>
    </recommendedName>
</protein>
<dbReference type="Pfam" id="PF01549">
    <property type="entry name" value="ShK"/>
    <property type="match status" value="1"/>
</dbReference>
<dbReference type="Proteomes" id="UP000271889">
    <property type="component" value="Unassembled WGS sequence"/>
</dbReference>
<evidence type="ECO:0000256" key="1">
    <source>
        <dbReference type="PROSITE-ProRule" id="PRU01005"/>
    </source>
</evidence>
<evidence type="ECO:0000313" key="4">
    <source>
        <dbReference type="Proteomes" id="UP000271889"/>
    </source>
</evidence>
<dbReference type="EMBL" id="UYRV01112959">
    <property type="protein sequence ID" value="VDN27888.1"/>
    <property type="molecule type" value="Genomic_DNA"/>
</dbReference>
<comment type="caution">
    <text evidence="1">Lacks conserved residue(s) required for the propagation of feature annotation.</text>
</comment>